<dbReference type="Proteomes" id="UP000631034">
    <property type="component" value="Unassembled WGS sequence"/>
</dbReference>
<dbReference type="GO" id="GO:0012505">
    <property type="term" value="C:endomembrane system"/>
    <property type="evidence" value="ECO:0007669"/>
    <property type="project" value="UniProtKB-SubCell"/>
</dbReference>
<dbReference type="GO" id="GO:0046933">
    <property type="term" value="F:proton-transporting ATP synthase activity, rotational mechanism"/>
    <property type="evidence" value="ECO:0007669"/>
    <property type="project" value="UniProtKB-UniRule"/>
</dbReference>
<dbReference type="SUPFAM" id="SSF51344">
    <property type="entry name" value="Epsilon subunit of F1F0-ATP synthase N-terminal domain"/>
    <property type="match status" value="1"/>
</dbReference>
<dbReference type="EMBL" id="JACZHT010000006">
    <property type="protein sequence ID" value="MBE1237626.1"/>
    <property type="molecule type" value="Genomic_DNA"/>
</dbReference>
<evidence type="ECO:0000256" key="8">
    <source>
        <dbReference type="ARBA" id="ARBA00023196"/>
    </source>
</evidence>
<evidence type="ECO:0000313" key="14">
    <source>
        <dbReference type="Proteomes" id="UP000631034"/>
    </source>
</evidence>
<dbReference type="CDD" id="cd12152">
    <property type="entry name" value="F1-ATPase_delta"/>
    <property type="match status" value="1"/>
</dbReference>
<comment type="caution">
    <text evidence="13">The sequence shown here is derived from an EMBL/GenBank/DDBJ whole genome shotgun (WGS) entry which is preliminary data.</text>
</comment>
<comment type="function">
    <text evidence="1 10">Produces ATP from ADP in the presence of a proton gradient across the membrane.</text>
</comment>
<comment type="subunit">
    <text evidence="10 11">F-type ATPases have 2 components, CF(1) - the catalytic core - and CF(0) - the membrane proton channel. CF(1) has five subunits: alpha(3), beta(3), gamma(1), delta(1), epsilon(1). CF(0) has three main subunits: a, b and c.</text>
</comment>
<keyword evidence="5 10" id="KW-0375">Hydrogen ion transport</keyword>
<dbReference type="InterPro" id="IPR001469">
    <property type="entry name" value="ATP_synth_F1_dsu/esu"/>
</dbReference>
<evidence type="ECO:0000256" key="7">
    <source>
        <dbReference type="ARBA" id="ARBA00023136"/>
    </source>
</evidence>
<keyword evidence="8 10" id="KW-0139">CF(1)</keyword>
<evidence type="ECO:0000259" key="12">
    <source>
        <dbReference type="Pfam" id="PF02823"/>
    </source>
</evidence>
<dbReference type="GO" id="GO:0045259">
    <property type="term" value="C:proton-transporting ATP synthase complex"/>
    <property type="evidence" value="ECO:0007669"/>
    <property type="project" value="UniProtKB-KW"/>
</dbReference>
<dbReference type="AlphaFoldDB" id="A0A8J6YJP9"/>
<evidence type="ECO:0000313" key="13">
    <source>
        <dbReference type="EMBL" id="MBE1237626.1"/>
    </source>
</evidence>
<dbReference type="Pfam" id="PF02823">
    <property type="entry name" value="ATP-synt_DE_N"/>
    <property type="match status" value="1"/>
</dbReference>
<evidence type="ECO:0000256" key="3">
    <source>
        <dbReference type="ARBA" id="ARBA00005712"/>
    </source>
</evidence>
<dbReference type="RefSeq" id="WP_192534639.1">
    <property type="nucleotide sequence ID" value="NZ_JACZHT010000006.1"/>
</dbReference>
<dbReference type="NCBIfam" id="TIGR01216">
    <property type="entry name" value="ATP_synt_epsi"/>
    <property type="match status" value="1"/>
</dbReference>
<gene>
    <name evidence="10 13" type="primary">atpC</name>
    <name evidence="13" type="ORF">IHV25_08195</name>
</gene>
<dbReference type="PANTHER" id="PTHR13822">
    <property type="entry name" value="ATP SYNTHASE DELTA/EPSILON CHAIN"/>
    <property type="match status" value="1"/>
</dbReference>
<evidence type="ECO:0000256" key="10">
    <source>
        <dbReference type="HAMAP-Rule" id="MF_00530"/>
    </source>
</evidence>
<dbReference type="InterPro" id="IPR036771">
    <property type="entry name" value="ATPsynth_dsu/esu_N"/>
</dbReference>
<evidence type="ECO:0000256" key="11">
    <source>
        <dbReference type="RuleBase" id="RU003656"/>
    </source>
</evidence>
<comment type="similarity">
    <text evidence="3 10 11">Belongs to the ATPase epsilon chain family.</text>
</comment>
<evidence type="ECO:0000256" key="5">
    <source>
        <dbReference type="ARBA" id="ARBA00022781"/>
    </source>
</evidence>
<keyword evidence="14" id="KW-1185">Reference proteome</keyword>
<accession>A0A8J6YJP9</accession>
<organism evidence="13 14">
    <name type="scientific">Phaeovibrio sulfidiphilus</name>
    <dbReference type="NCBI Taxonomy" id="1220600"/>
    <lineage>
        <taxon>Bacteria</taxon>
        <taxon>Pseudomonadati</taxon>
        <taxon>Pseudomonadota</taxon>
        <taxon>Alphaproteobacteria</taxon>
        <taxon>Rhodospirillales</taxon>
        <taxon>Rhodospirillaceae</taxon>
        <taxon>Phaeovibrio</taxon>
    </lineage>
</organism>
<keyword evidence="6 10" id="KW-0406">Ion transport</keyword>
<dbReference type="InterPro" id="IPR020546">
    <property type="entry name" value="ATP_synth_F1_dsu/esu_N"/>
</dbReference>
<evidence type="ECO:0000256" key="1">
    <source>
        <dbReference type="ARBA" id="ARBA00003543"/>
    </source>
</evidence>
<dbReference type="GO" id="GO:0005524">
    <property type="term" value="F:ATP binding"/>
    <property type="evidence" value="ECO:0007669"/>
    <property type="project" value="UniProtKB-UniRule"/>
</dbReference>
<proteinExistence type="inferred from homology"/>
<comment type="subcellular location">
    <subcellularLocation>
        <location evidence="10">Cell membrane</location>
        <topology evidence="10">Peripheral membrane protein</topology>
    </subcellularLocation>
    <subcellularLocation>
        <location evidence="2">Endomembrane system</location>
        <topology evidence="2">Peripheral membrane protein</topology>
    </subcellularLocation>
</comment>
<keyword evidence="4 10" id="KW-0813">Transport</keyword>
<reference evidence="13" key="1">
    <citation type="submission" date="2020-10" db="EMBL/GenBank/DDBJ databases">
        <title>Genome sequence of the unusual species of purple photosynthetic bacteria, Phaeovibrio sulfidiphilus DSM 23193, type strain.</title>
        <authorList>
            <person name="Kyndt J.A."/>
            <person name="Meyer T.E."/>
        </authorList>
    </citation>
    <scope>NUCLEOTIDE SEQUENCE</scope>
    <source>
        <strain evidence="13">DSM 23193</strain>
    </source>
</reference>
<keyword evidence="10" id="KW-1003">Cell membrane</keyword>
<dbReference type="PANTHER" id="PTHR13822:SF10">
    <property type="entry name" value="ATP SYNTHASE EPSILON CHAIN, CHLOROPLASTIC"/>
    <property type="match status" value="1"/>
</dbReference>
<sequence>MATSMQFELVCPDRLVVSEAVDMAVVPGSDGDFGAMAAHAPLLSTVRPGIVALYTNGKVVRRLFVSGGFAEVTGERCTVLSEEAIDLSLVTRADVVSRLQSADDRLKEAVDSAEKARAQQDKTVADALQAAFETVTSQANGAHAS</sequence>
<dbReference type="HAMAP" id="MF_00530">
    <property type="entry name" value="ATP_synth_epsil_bac"/>
    <property type="match status" value="1"/>
</dbReference>
<keyword evidence="9 10" id="KW-0066">ATP synthesis</keyword>
<evidence type="ECO:0000256" key="2">
    <source>
        <dbReference type="ARBA" id="ARBA00004184"/>
    </source>
</evidence>
<dbReference type="GO" id="GO:0005886">
    <property type="term" value="C:plasma membrane"/>
    <property type="evidence" value="ECO:0007669"/>
    <property type="project" value="UniProtKB-SubCell"/>
</dbReference>
<keyword evidence="7 10" id="KW-0472">Membrane</keyword>
<feature type="domain" description="ATP synthase F1 complex delta/epsilon subunit N-terminal" evidence="12">
    <location>
        <begin position="5"/>
        <end position="84"/>
    </location>
</feature>
<evidence type="ECO:0000256" key="4">
    <source>
        <dbReference type="ARBA" id="ARBA00022448"/>
    </source>
</evidence>
<dbReference type="Gene3D" id="2.60.15.10">
    <property type="entry name" value="F0F1 ATP synthase delta/epsilon subunit, N-terminal"/>
    <property type="match status" value="1"/>
</dbReference>
<protein>
    <recommendedName>
        <fullName evidence="10">ATP synthase epsilon chain</fullName>
    </recommendedName>
    <alternativeName>
        <fullName evidence="10">ATP synthase F1 sector epsilon subunit</fullName>
    </alternativeName>
    <alternativeName>
        <fullName evidence="10">F-ATPase epsilon subunit</fullName>
    </alternativeName>
</protein>
<name>A0A8J6YJP9_9PROT</name>
<evidence type="ECO:0000256" key="6">
    <source>
        <dbReference type="ARBA" id="ARBA00023065"/>
    </source>
</evidence>
<evidence type="ECO:0000256" key="9">
    <source>
        <dbReference type="ARBA" id="ARBA00023310"/>
    </source>
</evidence>